<organism evidence="8 9">
    <name type="scientific">Nitzschia inconspicua</name>
    <dbReference type="NCBI Taxonomy" id="303405"/>
    <lineage>
        <taxon>Eukaryota</taxon>
        <taxon>Sar</taxon>
        <taxon>Stramenopiles</taxon>
        <taxon>Ochrophyta</taxon>
        <taxon>Bacillariophyta</taxon>
        <taxon>Bacillariophyceae</taxon>
        <taxon>Bacillariophycidae</taxon>
        <taxon>Bacillariales</taxon>
        <taxon>Bacillariaceae</taxon>
        <taxon>Nitzschia</taxon>
    </lineage>
</organism>
<feature type="signal peptide" evidence="5">
    <location>
        <begin position="1"/>
        <end position="33"/>
    </location>
</feature>
<evidence type="ECO:0000256" key="5">
    <source>
        <dbReference type="SAM" id="SignalP"/>
    </source>
</evidence>
<dbReference type="HAMAP" id="MF_00061">
    <property type="entry name" value="IspE"/>
    <property type="match status" value="1"/>
</dbReference>
<keyword evidence="5" id="KW-0732">Signal</keyword>
<dbReference type="Pfam" id="PF08544">
    <property type="entry name" value="GHMP_kinases_C"/>
    <property type="match status" value="1"/>
</dbReference>
<keyword evidence="8" id="KW-0808">Transferase</keyword>
<reference evidence="8" key="1">
    <citation type="journal article" date="2021" name="Sci. Rep.">
        <title>Diploid genomic architecture of Nitzschia inconspicua, an elite biomass production diatom.</title>
        <authorList>
            <person name="Oliver A."/>
            <person name="Podell S."/>
            <person name="Pinowska A."/>
            <person name="Traller J.C."/>
            <person name="Smith S.R."/>
            <person name="McClure R."/>
            <person name="Beliaev A."/>
            <person name="Bohutskyi P."/>
            <person name="Hill E.A."/>
            <person name="Rabines A."/>
            <person name="Zheng H."/>
            <person name="Allen L.Z."/>
            <person name="Kuo A."/>
            <person name="Grigoriev I.V."/>
            <person name="Allen A.E."/>
            <person name="Hazlebeck D."/>
            <person name="Allen E.E."/>
        </authorList>
    </citation>
    <scope>NUCLEOTIDE SEQUENCE</scope>
    <source>
        <strain evidence="8">Hildebrandi</strain>
    </source>
</reference>
<evidence type="ECO:0000256" key="3">
    <source>
        <dbReference type="ARBA" id="ARBA00022741"/>
    </source>
</evidence>
<keyword evidence="8" id="KW-0418">Kinase</keyword>
<dbReference type="GO" id="GO:0050515">
    <property type="term" value="F:4-(cytidine 5'-diphospho)-2-C-methyl-D-erythritol kinase activity"/>
    <property type="evidence" value="ECO:0007669"/>
    <property type="project" value="UniProtKB-EC"/>
</dbReference>
<dbReference type="AlphaFoldDB" id="A0A9K3LHK7"/>
<evidence type="ECO:0000259" key="6">
    <source>
        <dbReference type="Pfam" id="PF00288"/>
    </source>
</evidence>
<comment type="similarity">
    <text evidence="1">Belongs to the GHMP kinase family. IspE subfamily.</text>
</comment>
<dbReference type="NCBIfam" id="TIGR00154">
    <property type="entry name" value="ispE"/>
    <property type="match status" value="1"/>
</dbReference>
<dbReference type="InterPro" id="IPR013750">
    <property type="entry name" value="GHMP_kinase_C_dom"/>
</dbReference>
<dbReference type="PANTHER" id="PTHR43527:SF2">
    <property type="entry name" value="4-DIPHOSPHOCYTIDYL-2-C-METHYL-D-ERYTHRITOL KINASE, CHLOROPLASTIC"/>
    <property type="match status" value="1"/>
</dbReference>
<feature type="domain" description="GHMP kinase N-terminal" evidence="6">
    <location>
        <begin position="142"/>
        <end position="218"/>
    </location>
</feature>
<dbReference type="EC" id="2.7.1.148" evidence="2"/>
<dbReference type="PANTHER" id="PTHR43527">
    <property type="entry name" value="4-DIPHOSPHOCYTIDYL-2-C-METHYL-D-ERYTHRITOL KINASE, CHLOROPLASTIC"/>
    <property type="match status" value="1"/>
</dbReference>
<evidence type="ECO:0000256" key="1">
    <source>
        <dbReference type="ARBA" id="ARBA00009684"/>
    </source>
</evidence>
<protein>
    <recommendedName>
        <fullName evidence="2">4-(cytidine 5'-diphospho)-2-C-methyl-D-erythritol kinase</fullName>
        <ecNumber evidence="2">2.7.1.148</ecNumber>
    </recommendedName>
    <alternativeName>
        <fullName evidence="4">4-(cytidine-5'-diphospho)-2-C-methyl-D-erythritol kinase</fullName>
    </alternativeName>
</protein>
<feature type="domain" description="GHMP kinase C-terminal" evidence="7">
    <location>
        <begin position="295"/>
        <end position="350"/>
    </location>
</feature>
<accession>A0A9K3LHK7</accession>
<evidence type="ECO:0000313" key="8">
    <source>
        <dbReference type="EMBL" id="KAG7361051.1"/>
    </source>
</evidence>
<proteinExistence type="inferred from homology"/>
<name>A0A9K3LHK7_9STRA</name>
<dbReference type="InterPro" id="IPR006204">
    <property type="entry name" value="GHMP_kinase_N_dom"/>
</dbReference>
<reference evidence="8" key="2">
    <citation type="submission" date="2021-04" db="EMBL/GenBank/DDBJ databases">
        <authorList>
            <person name="Podell S."/>
        </authorList>
    </citation>
    <scope>NUCLEOTIDE SEQUENCE</scope>
    <source>
        <strain evidence="8">Hildebrandi</strain>
    </source>
</reference>
<evidence type="ECO:0000256" key="4">
    <source>
        <dbReference type="ARBA" id="ARBA00032554"/>
    </source>
</evidence>
<dbReference type="Pfam" id="PF00288">
    <property type="entry name" value="GHMP_kinases_N"/>
    <property type="match status" value="1"/>
</dbReference>
<dbReference type="EMBL" id="JAGRRH010000013">
    <property type="protein sequence ID" value="KAG7361051.1"/>
    <property type="molecule type" value="Genomic_DNA"/>
</dbReference>
<evidence type="ECO:0000256" key="2">
    <source>
        <dbReference type="ARBA" id="ARBA00012052"/>
    </source>
</evidence>
<evidence type="ECO:0000313" key="9">
    <source>
        <dbReference type="Proteomes" id="UP000693970"/>
    </source>
</evidence>
<keyword evidence="9" id="KW-1185">Reference proteome</keyword>
<gene>
    <name evidence="8" type="ORF">IV203_036151</name>
</gene>
<dbReference type="GO" id="GO:0016114">
    <property type="term" value="P:terpenoid biosynthetic process"/>
    <property type="evidence" value="ECO:0007669"/>
    <property type="project" value="InterPro"/>
</dbReference>
<dbReference type="OrthoDB" id="3191556at2759"/>
<sequence>MSVYTSSPRRFLSTIYLLFVVLVCYCCCTQVHGFSRGTVHGQSVWKTTTTTSTVTTRFATVSSTSSQESSTAASDTLTLFSPCKINLFLRILRKREDGYHDLASLFQAIGFGDTLELTTTNIDQGKDAFTCNMPGVPVDDTNLVLRALQLMRNKTGVQQYFQANLIKQVPAQAGLGGGSANAATAMWASNELMGRPATLEQMIEWSGELGSDITFFLSRGTAYCTGRGEIMTPTEPPLPTGTELCIVKPNIGLSTPSVFKELNYDELSELDADNVLLPAFLNANGVENVPSEYYVNDLEPPAFRCVPELGELKAKLQKVPGFKHVMMSGSGTSIFCIGEPDDKEAFLKEFEDANERQVFFSEFISRNEGEWFQRP</sequence>
<comment type="caution">
    <text evidence="8">The sequence shown here is derived from an EMBL/GenBank/DDBJ whole genome shotgun (WGS) entry which is preliminary data.</text>
</comment>
<feature type="chain" id="PRO_5039902510" description="4-(cytidine 5'-diphospho)-2-C-methyl-D-erythritol kinase" evidence="5">
    <location>
        <begin position="34"/>
        <end position="375"/>
    </location>
</feature>
<dbReference type="Proteomes" id="UP000693970">
    <property type="component" value="Unassembled WGS sequence"/>
</dbReference>
<evidence type="ECO:0000259" key="7">
    <source>
        <dbReference type="Pfam" id="PF08544"/>
    </source>
</evidence>
<dbReference type="GO" id="GO:0005524">
    <property type="term" value="F:ATP binding"/>
    <property type="evidence" value="ECO:0007669"/>
    <property type="project" value="InterPro"/>
</dbReference>
<dbReference type="InterPro" id="IPR004424">
    <property type="entry name" value="IspE"/>
</dbReference>
<keyword evidence="3" id="KW-0547">Nucleotide-binding</keyword>